<dbReference type="InterPro" id="IPR015815">
    <property type="entry name" value="HIBADH-related"/>
</dbReference>
<protein>
    <submittedName>
        <fullName evidence="5">NAD(P)-binding domain-containing protein</fullName>
    </submittedName>
</protein>
<gene>
    <name evidence="5" type="ORF">V1633_31150</name>
</gene>
<name>A0ABU7S2H0_9ACTN</name>
<dbReference type="PANTHER" id="PTHR43580:SF2">
    <property type="entry name" value="CYTOKINE-LIKE NUCLEAR FACTOR N-PAC"/>
    <property type="match status" value="1"/>
</dbReference>
<evidence type="ECO:0000313" key="6">
    <source>
        <dbReference type="Proteomes" id="UP001332243"/>
    </source>
</evidence>
<dbReference type="SUPFAM" id="SSF51735">
    <property type="entry name" value="NAD(P)-binding Rossmann-fold domains"/>
    <property type="match status" value="1"/>
</dbReference>
<keyword evidence="6" id="KW-1185">Reference proteome</keyword>
<dbReference type="PIRSF" id="PIRSF000103">
    <property type="entry name" value="HIBADH"/>
    <property type="match status" value="1"/>
</dbReference>
<dbReference type="InterPro" id="IPR013328">
    <property type="entry name" value="6PGD_dom2"/>
</dbReference>
<dbReference type="Gene3D" id="3.40.50.720">
    <property type="entry name" value="NAD(P)-binding Rossmann-like Domain"/>
    <property type="match status" value="1"/>
</dbReference>
<evidence type="ECO:0000256" key="2">
    <source>
        <dbReference type="ARBA" id="ARBA00023002"/>
    </source>
</evidence>
<proteinExistence type="inferred from homology"/>
<dbReference type="Pfam" id="PF21761">
    <property type="entry name" value="RedAm-like_C"/>
    <property type="match status" value="1"/>
</dbReference>
<dbReference type="Proteomes" id="UP001332243">
    <property type="component" value="Unassembled WGS sequence"/>
</dbReference>
<dbReference type="InterPro" id="IPR051265">
    <property type="entry name" value="HIBADH-related_NP60_sf"/>
</dbReference>
<feature type="domain" description="NADPH-dependent reductive aminase-like C-terminal" evidence="4">
    <location>
        <begin position="168"/>
        <end position="287"/>
    </location>
</feature>
<evidence type="ECO:0000259" key="4">
    <source>
        <dbReference type="Pfam" id="PF21761"/>
    </source>
</evidence>
<comment type="caution">
    <text evidence="5">The sequence shown here is derived from an EMBL/GenBank/DDBJ whole genome shotgun (WGS) entry which is preliminary data.</text>
</comment>
<keyword evidence="2" id="KW-0560">Oxidoreductase</keyword>
<dbReference type="InterPro" id="IPR048666">
    <property type="entry name" value="RedAm-like_C"/>
</dbReference>
<dbReference type="Pfam" id="PF03446">
    <property type="entry name" value="NAD_binding_2"/>
    <property type="match status" value="1"/>
</dbReference>
<evidence type="ECO:0000313" key="5">
    <source>
        <dbReference type="EMBL" id="MEE6262946.1"/>
    </source>
</evidence>
<dbReference type="PANTHER" id="PTHR43580">
    <property type="entry name" value="OXIDOREDUCTASE GLYR1-RELATED"/>
    <property type="match status" value="1"/>
</dbReference>
<sequence>MVEVTRSAARVTVIGTGAIGGAVARRLLADGHEVVVWNRTAGRSAALVAAGARQAGSVRDAALSSPLVLLTLKDYAAVGQCLAHLDIDLAGRTIIVLCTGTADDARLTARRVTSLGAEYLDAGIQASPEMIGTDAATIVYSGSRPAYERHRATLRLLSTPRFVGEAPEAAAIWDLALFGLWYDAQLGLLRALDTVRGAGIDVADFAHPAGAQLGHVVAAVSRTAAEMHDASYPPGPADLTEHLTVVRHLIELRAGGRLGDGGLSAVAARIEALVTDGRGAEGLTATIG</sequence>
<reference evidence="5 6" key="1">
    <citation type="submission" date="2024-01" db="EMBL/GenBank/DDBJ databases">
        <title>Genome insights into Plantactinospora sonchi sp. nov.</title>
        <authorList>
            <person name="Wang L."/>
        </authorList>
    </citation>
    <scope>NUCLEOTIDE SEQUENCE [LARGE SCALE GENOMIC DNA]</scope>
    <source>
        <strain evidence="5 6">NEAU-QY2</strain>
    </source>
</reference>
<dbReference type="RefSeq" id="WP_331217884.1">
    <property type="nucleotide sequence ID" value="NZ_JAZGQK010000033.1"/>
</dbReference>
<evidence type="ECO:0000259" key="3">
    <source>
        <dbReference type="Pfam" id="PF03446"/>
    </source>
</evidence>
<dbReference type="EMBL" id="JAZGQK010000033">
    <property type="protein sequence ID" value="MEE6262946.1"/>
    <property type="molecule type" value="Genomic_DNA"/>
</dbReference>
<dbReference type="InterPro" id="IPR036291">
    <property type="entry name" value="NAD(P)-bd_dom_sf"/>
</dbReference>
<feature type="domain" description="6-phosphogluconate dehydrogenase NADP-binding" evidence="3">
    <location>
        <begin position="11"/>
        <end position="158"/>
    </location>
</feature>
<dbReference type="Gene3D" id="1.10.1040.10">
    <property type="entry name" value="N-(1-d-carboxylethyl)-l-norvaline Dehydrogenase, domain 2"/>
    <property type="match status" value="1"/>
</dbReference>
<evidence type="ECO:0000256" key="1">
    <source>
        <dbReference type="ARBA" id="ARBA00009080"/>
    </source>
</evidence>
<organism evidence="5 6">
    <name type="scientific">Plantactinospora sonchi</name>
    <dbReference type="NCBI Taxonomy" id="1544735"/>
    <lineage>
        <taxon>Bacteria</taxon>
        <taxon>Bacillati</taxon>
        <taxon>Actinomycetota</taxon>
        <taxon>Actinomycetes</taxon>
        <taxon>Micromonosporales</taxon>
        <taxon>Micromonosporaceae</taxon>
        <taxon>Plantactinospora</taxon>
    </lineage>
</organism>
<accession>A0ABU7S2H0</accession>
<dbReference type="InterPro" id="IPR006115">
    <property type="entry name" value="6PGDH_NADP-bd"/>
</dbReference>
<comment type="similarity">
    <text evidence="1">Belongs to the HIBADH-related family.</text>
</comment>